<dbReference type="GeneID" id="54463288"/>
<accession>A0A6A6Y7J5</accession>
<name>A0A6A6Y7J5_9PEZI</name>
<dbReference type="AlphaFoldDB" id="A0A6A6Y7J5"/>
<evidence type="ECO:0000313" key="3">
    <source>
        <dbReference type="RefSeq" id="XP_033571119.1"/>
    </source>
</evidence>
<protein>
    <submittedName>
        <fullName evidence="1 3">Uncharacterized protein</fullName>
    </submittedName>
</protein>
<dbReference type="OrthoDB" id="10371415at2759"/>
<dbReference type="PANTHER" id="PTHR42085">
    <property type="entry name" value="F-BOX DOMAIN-CONTAINING PROTEIN"/>
    <property type="match status" value="1"/>
</dbReference>
<keyword evidence="2" id="KW-1185">Reference proteome</keyword>
<proteinExistence type="predicted"/>
<dbReference type="PANTHER" id="PTHR42085:SF1">
    <property type="entry name" value="F-BOX DOMAIN-CONTAINING PROTEIN"/>
    <property type="match status" value="1"/>
</dbReference>
<reference evidence="3" key="2">
    <citation type="submission" date="2020-04" db="EMBL/GenBank/DDBJ databases">
        <authorList>
            <consortium name="NCBI Genome Project"/>
        </authorList>
    </citation>
    <scope>NUCLEOTIDE SEQUENCE</scope>
    <source>
        <strain evidence="3">CBS 304.34</strain>
    </source>
</reference>
<organism evidence="1">
    <name type="scientific">Mytilinidion resinicola</name>
    <dbReference type="NCBI Taxonomy" id="574789"/>
    <lineage>
        <taxon>Eukaryota</taxon>
        <taxon>Fungi</taxon>
        <taxon>Dikarya</taxon>
        <taxon>Ascomycota</taxon>
        <taxon>Pezizomycotina</taxon>
        <taxon>Dothideomycetes</taxon>
        <taxon>Pleosporomycetidae</taxon>
        <taxon>Mytilinidiales</taxon>
        <taxon>Mytilinidiaceae</taxon>
        <taxon>Mytilinidion</taxon>
    </lineage>
</organism>
<dbReference type="EMBL" id="MU003714">
    <property type="protein sequence ID" value="KAF2804155.1"/>
    <property type="molecule type" value="Genomic_DNA"/>
</dbReference>
<sequence length="289" mass="32981">MATHSTITGPFRLLDLPAELRNKIYYWALPVEVTPYVCQHNAVHHATCSDCNTATDLPAPNPAANLLATCRQIHDEALPILRKYTTLYLPVQPWCPIPLVLWPALYFRNILIAPVNNCEPLDVAALAALFDGVLTRMRVRRSYAQVQRIAVQLYAFEAFGQMMGAMRWEKAVAGFQDITKAWPYLPVKLEFVVLAVRKEATVWEKSEKGVELRKKCAEGGMGLEVRERAAKTVEVLVGKWCVCSAEAYCMDVKRRFREAPGSVPWREIVRMNEFEKKNREKMEELERRG</sequence>
<dbReference type="RefSeq" id="XP_033571119.1">
    <property type="nucleotide sequence ID" value="XM_033722395.1"/>
</dbReference>
<evidence type="ECO:0000313" key="2">
    <source>
        <dbReference type="Proteomes" id="UP000504636"/>
    </source>
</evidence>
<gene>
    <name evidence="1 3" type="ORF">BDZ99DRAFT_481332</name>
</gene>
<reference evidence="3" key="3">
    <citation type="submission" date="2025-04" db="UniProtKB">
        <authorList>
            <consortium name="RefSeq"/>
        </authorList>
    </citation>
    <scope>IDENTIFICATION</scope>
    <source>
        <strain evidence="3">CBS 304.34</strain>
    </source>
</reference>
<evidence type="ECO:0000313" key="1">
    <source>
        <dbReference type="EMBL" id="KAF2804155.1"/>
    </source>
</evidence>
<reference evidence="1 3" key="1">
    <citation type="journal article" date="2020" name="Stud. Mycol.">
        <title>101 Dothideomycetes genomes: a test case for predicting lifestyles and emergence of pathogens.</title>
        <authorList>
            <person name="Haridas S."/>
            <person name="Albert R."/>
            <person name="Binder M."/>
            <person name="Bloem J."/>
            <person name="Labutti K."/>
            <person name="Salamov A."/>
            <person name="Andreopoulos B."/>
            <person name="Baker S."/>
            <person name="Barry K."/>
            <person name="Bills G."/>
            <person name="Bluhm B."/>
            <person name="Cannon C."/>
            <person name="Castanera R."/>
            <person name="Culley D."/>
            <person name="Daum C."/>
            <person name="Ezra D."/>
            <person name="Gonzalez J."/>
            <person name="Henrissat B."/>
            <person name="Kuo A."/>
            <person name="Liang C."/>
            <person name="Lipzen A."/>
            <person name="Lutzoni F."/>
            <person name="Magnuson J."/>
            <person name="Mondo S."/>
            <person name="Nolan M."/>
            <person name="Ohm R."/>
            <person name="Pangilinan J."/>
            <person name="Park H.-J."/>
            <person name="Ramirez L."/>
            <person name="Alfaro M."/>
            <person name="Sun H."/>
            <person name="Tritt A."/>
            <person name="Yoshinaga Y."/>
            <person name="Zwiers L.-H."/>
            <person name="Turgeon B."/>
            <person name="Goodwin S."/>
            <person name="Spatafora J."/>
            <person name="Crous P."/>
            <person name="Grigoriev I."/>
        </authorList>
    </citation>
    <scope>NUCLEOTIDE SEQUENCE</scope>
    <source>
        <strain evidence="1 3">CBS 304.34</strain>
    </source>
</reference>
<dbReference type="InterPro" id="IPR038883">
    <property type="entry name" value="AN11006-like"/>
</dbReference>
<dbReference type="Proteomes" id="UP000504636">
    <property type="component" value="Unplaced"/>
</dbReference>